<accession>A0A5M3MIK1</accession>
<evidence type="ECO:0000313" key="1">
    <source>
        <dbReference type="EMBL" id="EIW78451.1"/>
    </source>
</evidence>
<dbReference type="RefSeq" id="XP_007771485.1">
    <property type="nucleotide sequence ID" value="XM_007773295.1"/>
</dbReference>
<dbReference type="GeneID" id="19210669"/>
<protein>
    <submittedName>
        <fullName evidence="1">Uncharacterized protein</fullName>
    </submittedName>
</protein>
<dbReference type="GO" id="GO:0015074">
    <property type="term" value="P:DNA integration"/>
    <property type="evidence" value="ECO:0007669"/>
    <property type="project" value="InterPro"/>
</dbReference>
<comment type="caution">
    <text evidence="1">The sequence shown here is derived from an EMBL/GenBank/DDBJ whole genome shotgun (WGS) entry which is preliminary data.</text>
</comment>
<proteinExistence type="predicted"/>
<dbReference type="EMBL" id="JH711582">
    <property type="protein sequence ID" value="EIW78451.1"/>
    <property type="molecule type" value="Genomic_DNA"/>
</dbReference>
<dbReference type="Proteomes" id="UP000053558">
    <property type="component" value="Unassembled WGS sequence"/>
</dbReference>
<dbReference type="GO" id="GO:0003677">
    <property type="term" value="F:DNA binding"/>
    <property type="evidence" value="ECO:0007669"/>
    <property type="project" value="InterPro"/>
</dbReference>
<reference evidence="2" key="1">
    <citation type="journal article" date="2012" name="Science">
        <title>The Paleozoic origin of enzymatic lignin decomposition reconstructed from 31 fungal genomes.</title>
        <authorList>
            <person name="Floudas D."/>
            <person name="Binder M."/>
            <person name="Riley R."/>
            <person name="Barry K."/>
            <person name="Blanchette R.A."/>
            <person name="Henrissat B."/>
            <person name="Martinez A.T."/>
            <person name="Otillar R."/>
            <person name="Spatafora J.W."/>
            <person name="Yadav J.S."/>
            <person name="Aerts A."/>
            <person name="Benoit I."/>
            <person name="Boyd A."/>
            <person name="Carlson A."/>
            <person name="Copeland A."/>
            <person name="Coutinho P.M."/>
            <person name="de Vries R.P."/>
            <person name="Ferreira P."/>
            <person name="Findley K."/>
            <person name="Foster B."/>
            <person name="Gaskell J."/>
            <person name="Glotzer D."/>
            <person name="Gorecki P."/>
            <person name="Heitman J."/>
            <person name="Hesse C."/>
            <person name="Hori C."/>
            <person name="Igarashi K."/>
            <person name="Jurgens J.A."/>
            <person name="Kallen N."/>
            <person name="Kersten P."/>
            <person name="Kohler A."/>
            <person name="Kuees U."/>
            <person name="Kumar T.K.A."/>
            <person name="Kuo A."/>
            <person name="LaButti K."/>
            <person name="Larrondo L.F."/>
            <person name="Lindquist E."/>
            <person name="Ling A."/>
            <person name="Lombard V."/>
            <person name="Lucas S."/>
            <person name="Lundell T."/>
            <person name="Martin R."/>
            <person name="McLaughlin D.J."/>
            <person name="Morgenstern I."/>
            <person name="Morin E."/>
            <person name="Murat C."/>
            <person name="Nagy L.G."/>
            <person name="Nolan M."/>
            <person name="Ohm R.A."/>
            <person name="Patyshakuliyeva A."/>
            <person name="Rokas A."/>
            <person name="Ruiz-Duenas F.J."/>
            <person name="Sabat G."/>
            <person name="Salamov A."/>
            <person name="Samejima M."/>
            <person name="Schmutz J."/>
            <person name="Slot J.C."/>
            <person name="St John F."/>
            <person name="Stenlid J."/>
            <person name="Sun H."/>
            <person name="Sun S."/>
            <person name="Syed K."/>
            <person name="Tsang A."/>
            <person name="Wiebenga A."/>
            <person name="Young D."/>
            <person name="Pisabarro A."/>
            <person name="Eastwood D.C."/>
            <person name="Martin F."/>
            <person name="Cullen D."/>
            <person name="Grigoriev I.V."/>
            <person name="Hibbett D.S."/>
        </authorList>
    </citation>
    <scope>NUCLEOTIDE SEQUENCE [LARGE SCALE GENOMIC DNA]</scope>
    <source>
        <strain evidence="2">RWD-64-598 SS2</strain>
    </source>
</reference>
<organism evidence="1 2">
    <name type="scientific">Coniophora puteana (strain RWD-64-598)</name>
    <name type="common">Brown rot fungus</name>
    <dbReference type="NCBI Taxonomy" id="741705"/>
    <lineage>
        <taxon>Eukaryota</taxon>
        <taxon>Fungi</taxon>
        <taxon>Dikarya</taxon>
        <taxon>Basidiomycota</taxon>
        <taxon>Agaricomycotina</taxon>
        <taxon>Agaricomycetes</taxon>
        <taxon>Agaricomycetidae</taxon>
        <taxon>Boletales</taxon>
        <taxon>Coniophorineae</taxon>
        <taxon>Coniophoraceae</taxon>
        <taxon>Coniophora</taxon>
    </lineage>
</organism>
<dbReference type="OrthoDB" id="164951at2759"/>
<sequence>MFTPSQTSSRAIASSGCLFGFGSLRFATLTSDTVQKWITESTSGAGIGRVSTATFSTHCFRRGGAQYRFMHAKVGSRWPLNRVRWWGGWAEGESVSSNVTTRKVRILKYRKRDTLIRYLLDELHCYETDHSNALCPTQVKSTTR</sequence>
<dbReference type="AlphaFoldDB" id="A0A5M3MIK1"/>
<evidence type="ECO:0000313" key="2">
    <source>
        <dbReference type="Proteomes" id="UP000053558"/>
    </source>
</evidence>
<keyword evidence="2" id="KW-1185">Reference proteome</keyword>
<gene>
    <name evidence="1" type="ORF">CONPUDRAFT_83853</name>
</gene>
<dbReference type="Gene3D" id="1.10.443.10">
    <property type="entry name" value="Intergrase catalytic core"/>
    <property type="match status" value="1"/>
</dbReference>
<name>A0A5M3MIK1_CONPW</name>
<dbReference type="InterPro" id="IPR013762">
    <property type="entry name" value="Integrase-like_cat_sf"/>
</dbReference>
<dbReference type="KEGG" id="cput:CONPUDRAFT_83853"/>
<dbReference type="GO" id="GO:0006310">
    <property type="term" value="P:DNA recombination"/>
    <property type="evidence" value="ECO:0007669"/>
    <property type="project" value="InterPro"/>
</dbReference>